<protein>
    <submittedName>
        <fullName evidence="1">EcsC family protein</fullName>
    </submittedName>
</protein>
<dbReference type="Proteomes" id="UP000570851">
    <property type="component" value="Unassembled WGS sequence"/>
</dbReference>
<dbReference type="GeneID" id="58726721"/>
<gene>
    <name evidence="1" type="ORF">GNE12_13045</name>
</gene>
<name>A0ABR6S8V9_ANAVA</name>
<evidence type="ECO:0000313" key="2">
    <source>
        <dbReference type="Proteomes" id="UP000570851"/>
    </source>
</evidence>
<comment type="caution">
    <text evidence="1">The sequence shown here is derived from an EMBL/GenBank/DDBJ whole genome shotgun (WGS) entry which is preliminary data.</text>
</comment>
<sequence>MVLANAGDDNKNPIKATLEWIANAGINGLGVLPPAKKVAADYLSKATSVEDAIKSIIAWRTTYAAGTGFITGLGGIAAMPITIPAGLAASYAIGANTAAAIAHLRGYDIHSEQVRTMVLLCLIGEAGEEILKTAGITIGTKVCQNLIKQIPGKVLIEINKKVGFRLITKAGEKGVINIMKMLPLVGGVVGGTFDGVFVNSCGKTAKKVFVKAGGK</sequence>
<dbReference type="EMBL" id="JACKZP010000043">
    <property type="protein sequence ID" value="MBC1302839.1"/>
    <property type="molecule type" value="Genomic_DNA"/>
</dbReference>
<organism evidence="1 2">
    <name type="scientific">Trichormus variabilis N2B</name>
    <dbReference type="NCBI Taxonomy" id="2681315"/>
    <lineage>
        <taxon>Bacteria</taxon>
        <taxon>Bacillati</taxon>
        <taxon>Cyanobacteriota</taxon>
        <taxon>Cyanophyceae</taxon>
        <taxon>Nostocales</taxon>
        <taxon>Nostocaceae</taxon>
        <taxon>Trichormus</taxon>
    </lineage>
</organism>
<proteinExistence type="predicted"/>
<dbReference type="InterPro" id="IPR024787">
    <property type="entry name" value="EcsC"/>
</dbReference>
<evidence type="ECO:0000313" key="1">
    <source>
        <dbReference type="EMBL" id="MBC1302839.1"/>
    </source>
</evidence>
<accession>A0ABR6S8V9</accession>
<dbReference type="Pfam" id="PF12787">
    <property type="entry name" value="EcsC"/>
    <property type="match status" value="1"/>
</dbReference>
<reference evidence="1 2" key="1">
    <citation type="submission" date="2019-11" db="EMBL/GenBank/DDBJ databases">
        <title>Comparison of genomes from free-living endosymbiotic cyanobacteria isolated from Azolla.</title>
        <authorList>
            <person name="Thiel T."/>
            <person name="Pratte B."/>
        </authorList>
    </citation>
    <scope>NUCLEOTIDE SEQUENCE [LARGE SCALE GENOMIC DNA]</scope>
    <source>
        <strain evidence="1 2">N2B</strain>
    </source>
</reference>
<keyword evidence="2" id="KW-1185">Reference proteome</keyword>
<dbReference type="RefSeq" id="WP_011320612.1">
    <property type="nucleotide sequence ID" value="NZ_JACKZP010000043.1"/>
</dbReference>